<dbReference type="EMBL" id="KK107465">
    <property type="protein sequence ID" value="EZA50281.1"/>
    <property type="molecule type" value="Genomic_DNA"/>
</dbReference>
<dbReference type="Proteomes" id="UP000053097">
    <property type="component" value="Unassembled WGS sequence"/>
</dbReference>
<protein>
    <recommendedName>
        <fullName evidence="1">DDE-1 domain-containing protein</fullName>
    </recommendedName>
</protein>
<accession>A0A026W3U5</accession>
<sequence>MQSHVQADPLIRQSAEEFVNQVKPYINVIGEGSTYNADESGFNLEIHSGRTLTNMGAKRVEATIQSLSSMTHSYTIMPIISADGNLLSPLYIVLKESTGTFVGPEVEKNLFRPSNMYIAASKSGKLTTQHFKTWFQEVYLRNTEATSLLLLDSWTGHLRELIPHTIRQTSKYFNKYQTKRLLLYNL</sequence>
<organism evidence="2 3">
    <name type="scientific">Ooceraea biroi</name>
    <name type="common">Clonal raider ant</name>
    <name type="synonym">Cerapachys biroi</name>
    <dbReference type="NCBI Taxonomy" id="2015173"/>
    <lineage>
        <taxon>Eukaryota</taxon>
        <taxon>Metazoa</taxon>
        <taxon>Ecdysozoa</taxon>
        <taxon>Arthropoda</taxon>
        <taxon>Hexapoda</taxon>
        <taxon>Insecta</taxon>
        <taxon>Pterygota</taxon>
        <taxon>Neoptera</taxon>
        <taxon>Endopterygota</taxon>
        <taxon>Hymenoptera</taxon>
        <taxon>Apocrita</taxon>
        <taxon>Aculeata</taxon>
        <taxon>Formicoidea</taxon>
        <taxon>Formicidae</taxon>
        <taxon>Dorylinae</taxon>
        <taxon>Ooceraea</taxon>
    </lineage>
</organism>
<feature type="domain" description="DDE-1" evidence="1">
    <location>
        <begin position="80"/>
        <end position="159"/>
    </location>
</feature>
<proteinExistence type="predicted"/>
<dbReference type="AlphaFoldDB" id="A0A026W3U5"/>
<dbReference type="OrthoDB" id="10039452at2759"/>
<name>A0A026W3U5_OOCBI</name>
<dbReference type="InterPro" id="IPR004875">
    <property type="entry name" value="DDE_SF_endonuclease_dom"/>
</dbReference>
<dbReference type="Pfam" id="PF03184">
    <property type="entry name" value="DDE_1"/>
    <property type="match status" value="1"/>
</dbReference>
<gene>
    <name evidence="2" type="ORF">X777_11292</name>
</gene>
<reference evidence="2 3" key="1">
    <citation type="journal article" date="2014" name="Curr. Biol.">
        <title>The genome of the clonal raider ant Cerapachys biroi.</title>
        <authorList>
            <person name="Oxley P.R."/>
            <person name="Ji L."/>
            <person name="Fetter-Pruneda I."/>
            <person name="McKenzie S.K."/>
            <person name="Li C."/>
            <person name="Hu H."/>
            <person name="Zhang G."/>
            <person name="Kronauer D.J."/>
        </authorList>
    </citation>
    <scope>NUCLEOTIDE SEQUENCE [LARGE SCALE GENOMIC DNA]</scope>
</reference>
<evidence type="ECO:0000259" key="1">
    <source>
        <dbReference type="Pfam" id="PF03184"/>
    </source>
</evidence>
<evidence type="ECO:0000313" key="3">
    <source>
        <dbReference type="Proteomes" id="UP000053097"/>
    </source>
</evidence>
<evidence type="ECO:0000313" key="2">
    <source>
        <dbReference type="EMBL" id="EZA50281.1"/>
    </source>
</evidence>
<dbReference type="GO" id="GO:0003676">
    <property type="term" value="F:nucleic acid binding"/>
    <property type="evidence" value="ECO:0007669"/>
    <property type="project" value="InterPro"/>
</dbReference>
<keyword evidence="3" id="KW-1185">Reference proteome</keyword>
<dbReference type="OMA" id="MYNADES"/>